<organism evidence="2 3">
    <name type="scientific">Tractidigestivibacter montrealensis</name>
    <dbReference type="NCBI Taxonomy" id="2972466"/>
    <lineage>
        <taxon>Bacteria</taxon>
        <taxon>Bacillati</taxon>
        <taxon>Actinomycetota</taxon>
        <taxon>Coriobacteriia</taxon>
        <taxon>Coriobacteriales</taxon>
        <taxon>Atopobiaceae</taxon>
        <taxon>Tractidigestivibacter</taxon>
    </lineage>
</organism>
<dbReference type="EMBL" id="JANSKA010000001">
    <property type="protein sequence ID" value="MCR9035352.1"/>
    <property type="molecule type" value="Genomic_DNA"/>
</dbReference>
<dbReference type="Gene3D" id="3.90.550.10">
    <property type="entry name" value="Spore Coat Polysaccharide Biosynthesis Protein SpsA, Chain A"/>
    <property type="match status" value="1"/>
</dbReference>
<dbReference type="InterPro" id="IPR029044">
    <property type="entry name" value="Nucleotide-diphossugar_trans"/>
</dbReference>
<proteinExistence type="predicted"/>
<evidence type="ECO:0000259" key="1">
    <source>
        <dbReference type="Pfam" id="PF00535"/>
    </source>
</evidence>
<dbReference type="InterPro" id="IPR001173">
    <property type="entry name" value="Glyco_trans_2-like"/>
</dbReference>
<dbReference type="Pfam" id="PF00535">
    <property type="entry name" value="Glycos_transf_2"/>
    <property type="match status" value="1"/>
</dbReference>
<dbReference type="PANTHER" id="PTHR22916:SF3">
    <property type="entry name" value="UDP-GLCNAC:BETAGAL BETA-1,3-N-ACETYLGLUCOSAMINYLTRANSFERASE-LIKE PROTEIN 1"/>
    <property type="match status" value="1"/>
</dbReference>
<name>A0ABT1Z553_9ACTN</name>
<evidence type="ECO:0000313" key="3">
    <source>
        <dbReference type="Proteomes" id="UP001204320"/>
    </source>
</evidence>
<accession>A0ABT1Z553</accession>
<dbReference type="PANTHER" id="PTHR22916">
    <property type="entry name" value="GLYCOSYLTRANSFERASE"/>
    <property type="match status" value="1"/>
</dbReference>
<protein>
    <submittedName>
        <fullName evidence="2">Glycosyltransferase</fullName>
    </submittedName>
</protein>
<keyword evidence="3" id="KW-1185">Reference proteome</keyword>
<dbReference type="SUPFAM" id="SSF53448">
    <property type="entry name" value="Nucleotide-diphospho-sugar transferases"/>
    <property type="match status" value="1"/>
</dbReference>
<dbReference type="RefSeq" id="WP_258498144.1">
    <property type="nucleotide sequence ID" value="NZ_JANSKA010000001.1"/>
</dbReference>
<dbReference type="Proteomes" id="UP001204320">
    <property type="component" value="Unassembled WGS sequence"/>
</dbReference>
<reference evidence="2 3" key="1">
    <citation type="submission" date="2022-08" db="EMBL/GenBank/DDBJ databases">
        <title>Tractidigestivibacter montrealensis type strain KD21.</title>
        <authorList>
            <person name="Diop K."/>
            <person name="Richard C."/>
            <person name="Routy B."/>
        </authorList>
    </citation>
    <scope>NUCLEOTIDE SEQUENCE [LARGE SCALE GENOMIC DNA]</scope>
    <source>
        <strain evidence="2 3">KD21</strain>
    </source>
</reference>
<gene>
    <name evidence="2" type="ORF">NVS32_00050</name>
</gene>
<sequence length="330" mass="37825">MKEKLLTVSIAAYNVEQYLRQALESLVVPEVMDEIEVLIVNDGSTDTTSAIGHEFEKKYPETFRVIDKENGGYGTTVNRSVSEARGVYFRLLDGDDWFDREGLVDLVQRLHSGDADVYLTPRYVCREGSDEKTLENNSWYQFECHTYSCDEMSFGTSLGMWFITVKTDLLRSHPFDLPAHTLYTDQIFTVRSLAYSQTFQICPRPLYCYRVGREGQSVSRESRIKHIDDQKRSVGMCLDYLATQNDLTEDSRAILVDRVARYYNVLIKTLLLLPASKATWNEIKALDAATKSKYPDVYSKACQSKKFGVVRSLGHIGYWPVAMRGIDNWE</sequence>
<evidence type="ECO:0000313" key="2">
    <source>
        <dbReference type="EMBL" id="MCR9035352.1"/>
    </source>
</evidence>
<comment type="caution">
    <text evidence="2">The sequence shown here is derived from an EMBL/GenBank/DDBJ whole genome shotgun (WGS) entry which is preliminary data.</text>
</comment>
<dbReference type="CDD" id="cd00761">
    <property type="entry name" value="Glyco_tranf_GTA_type"/>
    <property type="match status" value="1"/>
</dbReference>
<feature type="domain" description="Glycosyltransferase 2-like" evidence="1">
    <location>
        <begin position="8"/>
        <end position="141"/>
    </location>
</feature>